<proteinExistence type="inferred from homology"/>
<keyword evidence="4" id="KW-1015">Disulfide bond</keyword>
<evidence type="ECO:0000256" key="1">
    <source>
        <dbReference type="ARBA" id="ARBA00001973"/>
    </source>
</evidence>
<dbReference type="EMBL" id="LNIX01000001">
    <property type="protein sequence ID" value="OXA62675.1"/>
    <property type="molecule type" value="Genomic_DNA"/>
</dbReference>
<evidence type="ECO:0000256" key="4">
    <source>
        <dbReference type="ARBA" id="ARBA00023157"/>
    </source>
</evidence>
<evidence type="ECO:0000256" key="7">
    <source>
        <dbReference type="SAM" id="SignalP"/>
    </source>
</evidence>
<protein>
    <recommendedName>
        <fullName evidence="8">Chitin-binding type-4 domain-containing protein</fullName>
    </recommendedName>
</protein>
<keyword evidence="10" id="KW-1185">Reference proteome</keyword>
<name>A0A226EYJ1_FOLCA</name>
<comment type="similarity">
    <text evidence="6">Belongs to the polysaccharide monooxygenase AA13 family.</text>
</comment>
<dbReference type="Gene3D" id="2.70.50.70">
    <property type="match status" value="1"/>
</dbReference>
<evidence type="ECO:0000313" key="10">
    <source>
        <dbReference type="Proteomes" id="UP000198287"/>
    </source>
</evidence>
<dbReference type="InterPro" id="IPR004302">
    <property type="entry name" value="Cellulose/chitin-bd_N"/>
</dbReference>
<dbReference type="GO" id="GO:0046872">
    <property type="term" value="F:metal ion binding"/>
    <property type="evidence" value="ECO:0007669"/>
    <property type="project" value="UniProtKB-KW"/>
</dbReference>
<dbReference type="Pfam" id="PF03067">
    <property type="entry name" value="LPMO_10"/>
    <property type="match status" value="1"/>
</dbReference>
<feature type="domain" description="Chitin-binding type-4" evidence="8">
    <location>
        <begin position="21"/>
        <end position="194"/>
    </location>
</feature>
<evidence type="ECO:0000256" key="3">
    <source>
        <dbReference type="ARBA" id="ARBA00023008"/>
    </source>
</evidence>
<sequence>MKLILIVLSLTVLAGQQVAGHGRVVDPPQRGSLWRLPEYAWANPGHQADDQELLCGGRDVTDPYVGACGLCGDSLLDPRPRKHEIGGEYERGIITRNYTVGQTVPIEVFIAVNHNGWHEFRICPYSVTGQESETCFNQYLLTFASGGTREDIGGNQNLRTSVILPPGLTCDRCVLQWSWFGEGSNQYYRNCADVSIH</sequence>
<dbReference type="PANTHER" id="PTHR36575:SF2">
    <property type="entry name" value="CHITIN-BINDING TYPE-4 DOMAIN-CONTAINING PROTEIN-RELATED"/>
    <property type="match status" value="1"/>
</dbReference>
<keyword evidence="3" id="KW-0186">Copper</keyword>
<dbReference type="AlphaFoldDB" id="A0A226EYJ1"/>
<dbReference type="STRING" id="158441.A0A226EYJ1"/>
<dbReference type="PANTHER" id="PTHR36575">
    <property type="entry name" value="BINDING PROTEIN, PUTATIVE (AFU_ORTHOLOGUE AFUA_1G14430)-RELATED"/>
    <property type="match status" value="1"/>
</dbReference>
<comment type="cofactor">
    <cofactor evidence="1">
        <name>Cu(2+)</name>
        <dbReference type="ChEBI" id="CHEBI:29036"/>
    </cofactor>
</comment>
<dbReference type="Proteomes" id="UP000198287">
    <property type="component" value="Unassembled WGS sequence"/>
</dbReference>
<evidence type="ECO:0000313" key="9">
    <source>
        <dbReference type="EMBL" id="OXA62675.1"/>
    </source>
</evidence>
<feature type="chain" id="PRO_5013393601" description="Chitin-binding type-4 domain-containing protein" evidence="7">
    <location>
        <begin position="16"/>
        <end position="197"/>
    </location>
</feature>
<feature type="signal peptide" evidence="7">
    <location>
        <begin position="1"/>
        <end position="15"/>
    </location>
</feature>
<evidence type="ECO:0000256" key="6">
    <source>
        <dbReference type="ARBA" id="ARBA00034311"/>
    </source>
</evidence>
<dbReference type="InterPro" id="IPR052282">
    <property type="entry name" value="Starch-active_LPMO"/>
</dbReference>
<dbReference type="OrthoDB" id="64893at2759"/>
<keyword evidence="2" id="KW-0479">Metal-binding</keyword>
<accession>A0A226EYJ1</accession>
<keyword evidence="5" id="KW-0325">Glycoprotein</keyword>
<comment type="caution">
    <text evidence="9">The sequence shown here is derived from an EMBL/GenBank/DDBJ whole genome shotgun (WGS) entry which is preliminary data.</text>
</comment>
<gene>
    <name evidence="9" type="ORF">Fcan01_01122</name>
</gene>
<evidence type="ECO:0000259" key="8">
    <source>
        <dbReference type="Pfam" id="PF03067"/>
    </source>
</evidence>
<evidence type="ECO:0000256" key="5">
    <source>
        <dbReference type="ARBA" id="ARBA00023180"/>
    </source>
</evidence>
<keyword evidence="7" id="KW-0732">Signal</keyword>
<organism evidence="9 10">
    <name type="scientific">Folsomia candida</name>
    <name type="common">Springtail</name>
    <dbReference type="NCBI Taxonomy" id="158441"/>
    <lineage>
        <taxon>Eukaryota</taxon>
        <taxon>Metazoa</taxon>
        <taxon>Ecdysozoa</taxon>
        <taxon>Arthropoda</taxon>
        <taxon>Hexapoda</taxon>
        <taxon>Collembola</taxon>
        <taxon>Entomobryomorpha</taxon>
        <taxon>Isotomoidea</taxon>
        <taxon>Isotomidae</taxon>
        <taxon>Proisotominae</taxon>
        <taxon>Folsomia</taxon>
    </lineage>
</organism>
<reference evidence="9 10" key="1">
    <citation type="submission" date="2015-12" db="EMBL/GenBank/DDBJ databases">
        <title>The genome of Folsomia candida.</title>
        <authorList>
            <person name="Faddeeva A."/>
            <person name="Derks M.F."/>
            <person name="Anvar Y."/>
            <person name="Smit S."/>
            <person name="Van Straalen N."/>
            <person name="Roelofs D."/>
        </authorList>
    </citation>
    <scope>NUCLEOTIDE SEQUENCE [LARGE SCALE GENOMIC DNA]</scope>
    <source>
        <strain evidence="9 10">VU population</strain>
        <tissue evidence="9">Whole body</tissue>
    </source>
</reference>
<evidence type="ECO:0000256" key="2">
    <source>
        <dbReference type="ARBA" id="ARBA00022723"/>
    </source>
</evidence>